<keyword evidence="2" id="KW-1185">Reference proteome</keyword>
<reference evidence="1" key="1">
    <citation type="submission" date="2021-03" db="EMBL/GenBank/DDBJ databases">
        <title>Streptomyces strains.</title>
        <authorList>
            <person name="Lund M.B."/>
            <person name="Toerring T."/>
        </authorList>
    </citation>
    <scope>NUCLEOTIDE SEQUENCE</scope>
    <source>
        <strain evidence="1">JCM 4242</strain>
    </source>
</reference>
<dbReference type="Proteomes" id="UP000664781">
    <property type="component" value="Unassembled WGS sequence"/>
</dbReference>
<protein>
    <submittedName>
        <fullName evidence="1">Uncharacterized protein</fullName>
    </submittedName>
</protein>
<name>A0A939FNG3_9ACTN</name>
<organism evidence="1 2">
    <name type="scientific">Streptomyces triculaminicus</name>
    <dbReference type="NCBI Taxonomy" id="2816232"/>
    <lineage>
        <taxon>Bacteria</taxon>
        <taxon>Bacillati</taxon>
        <taxon>Actinomycetota</taxon>
        <taxon>Actinomycetes</taxon>
        <taxon>Kitasatosporales</taxon>
        <taxon>Streptomycetaceae</taxon>
        <taxon>Streptomyces</taxon>
    </lineage>
</organism>
<gene>
    <name evidence="1" type="ORF">J1792_19325</name>
</gene>
<accession>A0A939FNG3</accession>
<dbReference type="RefSeq" id="WP_086572027.1">
    <property type="nucleotide sequence ID" value="NZ_JAFMOF010000003.1"/>
</dbReference>
<dbReference type="EMBL" id="JAFMOF010000003">
    <property type="protein sequence ID" value="MBO0654848.1"/>
    <property type="molecule type" value="Genomic_DNA"/>
</dbReference>
<proteinExistence type="predicted"/>
<sequence length="96" mass="10510">MSVEDELTTIQRCLDDMDRSIRRLEQRLGKGGLEVRRVRTDAGHLRESVALLRGNGAARPAGASRQAMVLIPDAPYDASLWKDAEDEGLGSRGHAP</sequence>
<dbReference type="AlphaFoldDB" id="A0A939FNG3"/>
<evidence type="ECO:0000313" key="1">
    <source>
        <dbReference type="EMBL" id="MBO0654848.1"/>
    </source>
</evidence>
<comment type="caution">
    <text evidence="1">The sequence shown here is derived from an EMBL/GenBank/DDBJ whole genome shotgun (WGS) entry which is preliminary data.</text>
</comment>
<evidence type="ECO:0000313" key="2">
    <source>
        <dbReference type="Proteomes" id="UP000664781"/>
    </source>
</evidence>